<feature type="transmembrane region" description="Helical" evidence="2">
    <location>
        <begin position="20"/>
        <end position="38"/>
    </location>
</feature>
<keyword evidence="2" id="KW-1133">Transmembrane helix</keyword>
<evidence type="ECO:0000313" key="3">
    <source>
        <dbReference type="EMBL" id="MCQ4333215.1"/>
    </source>
</evidence>
<keyword evidence="2" id="KW-0472">Membrane</keyword>
<feature type="region of interest" description="Disordered" evidence="1">
    <location>
        <begin position="247"/>
        <end position="379"/>
    </location>
</feature>
<keyword evidence="4" id="KW-1185">Reference proteome</keyword>
<feature type="transmembrane region" description="Helical" evidence="2">
    <location>
        <begin position="84"/>
        <end position="111"/>
    </location>
</feature>
<dbReference type="Proteomes" id="UP001139494">
    <property type="component" value="Unassembled WGS sequence"/>
</dbReference>
<evidence type="ECO:0000313" key="4">
    <source>
        <dbReference type="Proteomes" id="UP001139494"/>
    </source>
</evidence>
<dbReference type="RefSeq" id="WP_256029239.1">
    <property type="nucleotide sequence ID" value="NZ_JAHLKM010000006.1"/>
</dbReference>
<reference evidence="3" key="1">
    <citation type="journal article" date="2023" name="Front. Microbiol.">
        <title>Genomic-based phylogenetic and metabolic analyses of the genus Natronomonas, and description of Natronomonas aquatica sp. nov.</title>
        <authorList>
            <person name="Garcia-Roldan A."/>
            <person name="Duran-Viseras A."/>
            <person name="de la Haba R.R."/>
            <person name="Corral P."/>
            <person name="Sanchez-Porro C."/>
            <person name="Ventosa A."/>
        </authorList>
    </citation>
    <scope>NUCLEOTIDE SEQUENCE</scope>
    <source>
        <strain evidence="3">F2-12</strain>
    </source>
</reference>
<feature type="transmembrane region" description="Helical" evidence="2">
    <location>
        <begin position="44"/>
        <end position="63"/>
    </location>
</feature>
<proteinExistence type="predicted"/>
<dbReference type="AlphaFoldDB" id="A0A9R1CSP9"/>
<dbReference type="Pfam" id="PF13197">
    <property type="entry name" value="DUF4013"/>
    <property type="match status" value="1"/>
</dbReference>
<accession>A0A9R1CSP9</accession>
<evidence type="ECO:0000256" key="1">
    <source>
        <dbReference type="SAM" id="MobiDB-lite"/>
    </source>
</evidence>
<feature type="transmembrane region" description="Helical" evidence="2">
    <location>
        <begin position="131"/>
        <end position="157"/>
    </location>
</feature>
<dbReference type="PROSITE" id="PS51257">
    <property type="entry name" value="PROKAR_LIPOPROTEIN"/>
    <property type="match status" value="1"/>
</dbReference>
<sequence>MFRQALGYPTRPPEGGRSVLAGGLALIAITACFGVATLDAPYAYLAAVGLLPWLLVRGYYVRTIRTTIGRDRPLPPRFGDLKRLLLDGVTAVLIAVVYLFPGAVVLGPLAVVRAFEPDVVTSLTASVPGSAVTALSALVGLLAVVALMSVIGALYVLPVAVARFAHSGEWRRALELRTVVDGALTEDYVIAWGVTVVLQALLLPVAYLLRVVLFGFFLHFIVAVGVRYCYGQGVGAALELDPVGSDHADARTGGPDADVERDPVPAFTRVDTARWGVRPGEDDEPMSKSRRFGGEVRSRGSVVPPEPTDEPGGQSAEVTVADAGPGRESRGAGDLGADGTDDPDGSDDMEDPEGSENGERWDLPSAVERVVDDETGPDR</sequence>
<feature type="transmembrane region" description="Helical" evidence="2">
    <location>
        <begin position="178"/>
        <end position="201"/>
    </location>
</feature>
<gene>
    <name evidence="3" type="ORF">KM295_06920</name>
</gene>
<comment type="caution">
    <text evidence="3">The sequence shown here is derived from an EMBL/GenBank/DDBJ whole genome shotgun (WGS) entry which is preliminary data.</text>
</comment>
<feature type="compositionally biased region" description="Basic and acidic residues" evidence="1">
    <location>
        <begin position="369"/>
        <end position="379"/>
    </location>
</feature>
<feature type="compositionally biased region" description="Acidic residues" evidence="1">
    <location>
        <begin position="339"/>
        <end position="356"/>
    </location>
</feature>
<dbReference type="InterPro" id="IPR025098">
    <property type="entry name" value="DUF4013"/>
</dbReference>
<evidence type="ECO:0000256" key="2">
    <source>
        <dbReference type="SAM" id="Phobius"/>
    </source>
</evidence>
<organism evidence="3 4">
    <name type="scientific">Natronomonas aquatica</name>
    <dbReference type="NCBI Taxonomy" id="2841590"/>
    <lineage>
        <taxon>Archaea</taxon>
        <taxon>Methanobacteriati</taxon>
        <taxon>Methanobacteriota</taxon>
        <taxon>Stenosarchaea group</taxon>
        <taxon>Halobacteria</taxon>
        <taxon>Halobacteriales</taxon>
        <taxon>Natronomonadaceae</taxon>
        <taxon>Natronomonas</taxon>
    </lineage>
</organism>
<dbReference type="EMBL" id="JAHLKM010000006">
    <property type="protein sequence ID" value="MCQ4333215.1"/>
    <property type="molecule type" value="Genomic_DNA"/>
</dbReference>
<name>A0A9R1CSP9_9EURY</name>
<keyword evidence="2" id="KW-0812">Transmembrane</keyword>
<protein>
    <submittedName>
        <fullName evidence="3">DUF4013 domain-containing protein</fullName>
    </submittedName>
</protein>